<feature type="region of interest" description="Disordered" evidence="1">
    <location>
        <begin position="162"/>
        <end position="187"/>
    </location>
</feature>
<gene>
    <name evidence="2" type="ORF">EZS28_049289</name>
</gene>
<evidence type="ECO:0000256" key="1">
    <source>
        <dbReference type="SAM" id="MobiDB-lite"/>
    </source>
</evidence>
<comment type="caution">
    <text evidence="2">The sequence shown here is derived from an EMBL/GenBank/DDBJ whole genome shotgun (WGS) entry which is preliminary data.</text>
</comment>
<evidence type="ECO:0000313" key="2">
    <source>
        <dbReference type="EMBL" id="KAA6355184.1"/>
    </source>
</evidence>
<organism evidence="2 3">
    <name type="scientific">Streblomastix strix</name>
    <dbReference type="NCBI Taxonomy" id="222440"/>
    <lineage>
        <taxon>Eukaryota</taxon>
        <taxon>Metamonada</taxon>
        <taxon>Preaxostyla</taxon>
        <taxon>Oxymonadida</taxon>
        <taxon>Streblomastigidae</taxon>
        <taxon>Streblomastix</taxon>
    </lineage>
</organism>
<proteinExistence type="predicted"/>
<dbReference type="Proteomes" id="UP000324800">
    <property type="component" value="Unassembled WGS sequence"/>
</dbReference>
<reference evidence="2 3" key="1">
    <citation type="submission" date="2019-03" db="EMBL/GenBank/DDBJ databases">
        <title>Single cell metagenomics reveals metabolic interactions within the superorganism composed of flagellate Streblomastix strix and complex community of Bacteroidetes bacteria on its surface.</title>
        <authorList>
            <person name="Treitli S.C."/>
            <person name="Kolisko M."/>
            <person name="Husnik F."/>
            <person name="Keeling P."/>
            <person name="Hampl V."/>
        </authorList>
    </citation>
    <scope>NUCLEOTIDE SEQUENCE [LARGE SCALE GENOMIC DNA]</scope>
    <source>
        <strain evidence="2">ST1C</strain>
    </source>
</reference>
<feature type="compositionally biased region" description="Polar residues" evidence="1">
    <location>
        <begin position="1"/>
        <end position="29"/>
    </location>
</feature>
<accession>A0A5J4T9U8</accession>
<sequence length="187" mass="21493">MNTKINKSPTSLHKQNPQPHHSQSKSKATFTGFLADQEAPDIDFSLISSDAPELERVVWGPSGPPATLSLAKFGIFVPTPEILQLQRRQSTINNQTDQPTCEQNKDKIVQTVLKQILEEEQLDLNNLKQKEKENIKENSIEWEKTKQMISKNEKQKLKINVKRRKKSLQKQDQFPHQCLSPVEEDIE</sequence>
<evidence type="ECO:0000313" key="3">
    <source>
        <dbReference type="Proteomes" id="UP000324800"/>
    </source>
</evidence>
<name>A0A5J4T9U8_9EUKA</name>
<dbReference type="EMBL" id="SNRW01035030">
    <property type="protein sequence ID" value="KAA6355184.1"/>
    <property type="molecule type" value="Genomic_DNA"/>
</dbReference>
<protein>
    <submittedName>
        <fullName evidence="2">Uncharacterized protein</fullName>
    </submittedName>
</protein>
<feature type="region of interest" description="Disordered" evidence="1">
    <location>
        <begin position="1"/>
        <end position="32"/>
    </location>
</feature>
<dbReference type="AlphaFoldDB" id="A0A5J4T9U8"/>